<dbReference type="AlphaFoldDB" id="A0A366WN58"/>
<organism evidence="2 3">
    <name type="scientific">Phaeobacter gallaeciensis</name>
    <dbReference type="NCBI Taxonomy" id="60890"/>
    <lineage>
        <taxon>Bacteria</taxon>
        <taxon>Pseudomonadati</taxon>
        <taxon>Pseudomonadota</taxon>
        <taxon>Alphaproteobacteria</taxon>
        <taxon>Rhodobacterales</taxon>
        <taxon>Roseobacteraceae</taxon>
        <taxon>Phaeobacter</taxon>
    </lineage>
</organism>
<keyword evidence="2" id="KW-0808">Transferase</keyword>
<protein>
    <submittedName>
        <fullName evidence="2">N-acetyltransferase</fullName>
    </submittedName>
</protein>
<dbReference type="Pfam" id="PF14542">
    <property type="entry name" value="Acetyltransf_CG"/>
    <property type="match status" value="1"/>
</dbReference>
<dbReference type="InterPro" id="IPR016181">
    <property type="entry name" value="Acyl_CoA_acyltransferase"/>
</dbReference>
<reference evidence="2 3" key="1">
    <citation type="submission" date="2018-07" db="EMBL/GenBank/DDBJ databases">
        <title>Modular assembly of carbohydrate-degrading microbial communities in the ocean.</title>
        <authorList>
            <person name="Enke T.N."/>
            <person name="Datta M.S."/>
            <person name="Schwartzman J.A."/>
            <person name="Cermak N."/>
            <person name="Schmitz D.A."/>
            <person name="Barrere J."/>
            <person name="Cordero O.X."/>
        </authorList>
    </citation>
    <scope>NUCLEOTIDE SEQUENCE [LARGE SCALE GENOMIC DNA]</scope>
    <source>
        <strain evidence="2 3">C3M10</strain>
    </source>
</reference>
<evidence type="ECO:0000313" key="2">
    <source>
        <dbReference type="EMBL" id="RBW51638.1"/>
    </source>
</evidence>
<evidence type="ECO:0000313" key="3">
    <source>
        <dbReference type="Proteomes" id="UP000252706"/>
    </source>
</evidence>
<dbReference type="CDD" id="cd04301">
    <property type="entry name" value="NAT_SF"/>
    <property type="match status" value="1"/>
</dbReference>
<dbReference type="PROSITE" id="PS51729">
    <property type="entry name" value="GNAT_YJDJ"/>
    <property type="match status" value="1"/>
</dbReference>
<dbReference type="GO" id="GO:0016740">
    <property type="term" value="F:transferase activity"/>
    <property type="evidence" value="ECO:0007669"/>
    <property type="project" value="UniProtKB-KW"/>
</dbReference>
<dbReference type="OrthoDB" id="9800945at2"/>
<dbReference type="InterPro" id="IPR031165">
    <property type="entry name" value="GNAT_YJDJ"/>
</dbReference>
<dbReference type="PANTHER" id="PTHR31435">
    <property type="entry name" value="PROTEIN NATD1"/>
    <property type="match status" value="1"/>
</dbReference>
<comment type="caution">
    <text evidence="2">The sequence shown here is derived from an EMBL/GenBank/DDBJ whole genome shotgun (WGS) entry which is preliminary data.</text>
</comment>
<dbReference type="RefSeq" id="WP_113824991.1">
    <property type="nucleotide sequence ID" value="NZ_QOCE01000045.1"/>
</dbReference>
<feature type="domain" description="N-acetyltransferase" evidence="1">
    <location>
        <begin position="9"/>
        <end position="95"/>
    </location>
</feature>
<dbReference type="PANTHER" id="PTHR31435:SF10">
    <property type="entry name" value="BSR4717 PROTEIN"/>
    <property type="match status" value="1"/>
</dbReference>
<dbReference type="Proteomes" id="UP000252706">
    <property type="component" value="Unassembled WGS sequence"/>
</dbReference>
<sequence length="95" mass="10625">MADFAISKEEAETRGRYFTVVDGMEGELTFSKMGETAVIADHTGVPETLAGRGIGKALVEAMIEDARNMGFKIMPLCPFVRRQYAHHPEWKDTMM</sequence>
<dbReference type="Gene3D" id="3.40.630.30">
    <property type="match status" value="1"/>
</dbReference>
<evidence type="ECO:0000259" key="1">
    <source>
        <dbReference type="PROSITE" id="PS51729"/>
    </source>
</evidence>
<dbReference type="InterPro" id="IPR045057">
    <property type="entry name" value="Gcn5-rel_NAT"/>
</dbReference>
<proteinExistence type="predicted"/>
<gene>
    <name evidence="2" type="ORF">DS909_18810</name>
</gene>
<dbReference type="EMBL" id="QOCE01000045">
    <property type="protein sequence ID" value="RBW51638.1"/>
    <property type="molecule type" value="Genomic_DNA"/>
</dbReference>
<accession>A0A366WN58</accession>
<name>A0A366WN58_9RHOB</name>
<dbReference type="SUPFAM" id="SSF55729">
    <property type="entry name" value="Acyl-CoA N-acyltransferases (Nat)"/>
    <property type="match status" value="1"/>
</dbReference>